<organism evidence="11 12">
    <name type="scientific">Candidatus Roizmanbacteria bacterium RIFCSPLOWO2_02_FULL_36_11</name>
    <dbReference type="NCBI Taxonomy" id="1802071"/>
    <lineage>
        <taxon>Bacteria</taxon>
        <taxon>Candidatus Roizmaniibacteriota</taxon>
    </lineage>
</organism>
<dbReference type="InterPro" id="IPR013785">
    <property type="entry name" value="Aldolase_TIM"/>
</dbReference>
<dbReference type="SUPFAM" id="SSF51366">
    <property type="entry name" value="Ribulose-phoshate binding barrel"/>
    <property type="match status" value="1"/>
</dbReference>
<dbReference type="UniPathway" id="UPA00035">
    <property type="reaction ID" value="UER00042"/>
</dbReference>
<evidence type="ECO:0000259" key="10">
    <source>
        <dbReference type="Pfam" id="PF00697"/>
    </source>
</evidence>
<evidence type="ECO:0000256" key="7">
    <source>
        <dbReference type="ARBA" id="ARBA00023141"/>
    </source>
</evidence>
<keyword evidence="8 9" id="KW-0413">Isomerase</keyword>
<dbReference type="Pfam" id="PF00697">
    <property type="entry name" value="PRAI"/>
    <property type="match status" value="1"/>
</dbReference>
<gene>
    <name evidence="9" type="primary">trpF</name>
    <name evidence="11" type="ORF">A3H78_05615</name>
</gene>
<dbReference type="InterPro" id="IPR011060">
    <property type="entry name" value="RibuloseP-bd_barrel"/>
</dbReference>
<reference evidence="11 12" key="1">
    <citation type="journal article" date="2016" name="Nat. Commun.">
        <title>Thousands of microbial genomes shed light on interconnected biogeochemical processes in an aquifer system.</title>
        <authorList>
            <person name="Anantharaman K."/>
            <person name="Brown C.T."/>
            <person name="Hug L.A."/>
            <person name="Sharon I."/>
            <person name="Castelle C.J."/>
            <person name="Probst A.J."/>
            <person name="Thomas B.C."/>
            <person name="Singh A."/>
            <person name="Wilkins M.J."/>
            <person name="Karaoz U."/>
            <person name="Brodie E.L."/>
            <person name="Williams K.H."/>
            <person name="Hubbard S.S."/>
            <person name="Banfield J.F."/>
        </authorList>
    </citation>
    <scope>NUCLEOTIDE SEQUENCE [LARGE SCALE GENOMIC DNA]</scope>
</reference>
<evidence type="ECO:0000256" key="1">
    <source>
        <dbReference type="ARBA" id="ARBA00001164"/>
    </source>
</evidence>
<sequence length="199" mass="21909">MNVKVKICGIRTAHDAKIAVSAGADFLGFNFIPKSKRYINPKSAKTILSNISVSIQVVGVFQNQDLSYVNELIGYLSLDLVQLHGKENIKYIKNVKSKVIKMVGVDSNEFHKLSKHVSFFLLDRKYQGRGKLVDPKKARLLSQSQPLFIAGGLTPENVGMVVRTVRPIGVDVASGIETNSLPSEQKIINFISNAKAVKL</sequence>
<comment type="similarity">
    <text evidence="9">Belongs to the TrpF family.</text>
</comment>
<protein>
    <recommendedName>
        <fullName evidence="4 9">N-(5'-phosphoribosyl)anthranilate isomerase</fullName>
        <shortName evidence="9">PRAI</shortName>
        <ecNumber evidence="3 9">5.3.1.24</ecNumber>
    </recommendedName>
</protein>
<dbReference type="EC" id="5.3.1.24" evidence="3 9"/>
<dbReference type="HAMAP" id="MF_00135">
    <property type="entry name" value="PRAI"/>
    <property type="match status" value="1"/>
</dbReference>
<dbReference type="GO" id="GO:0004640">
    <property type="term" value="F:phosphoribosylanthranilate isomerase activity"/>
    <property type="evidence" value="ECO:0007669"/>
    <property type="project" value="UniProtKB-UniRule"/>
</dbReference>
<evidence type="ECO:0000256" key="6">
    <source>
        <dbReference type="ARBA" id="ARBA00022822"/>
    </source>
</evidence>
<dbReference type="PANTHER" id="PTHR42894:SF1">
    <property type="entry name" value="N-(5'-PHOSPHORIBOSYL)ANTHRANILATE ISOMERASE"/>
    <property type="match status" value="1"/>
</dbReference>
<feature type="domain" description="N-(5'phosphoribosyl) anthranilate isomerase (PRAI)" evidence="10">
    <location>
        <begin position="5"/>
        <end position="192"/>
    </location>
</feature>
<dbReference type="AlphaFoldDB" id="A0A1F7JGK2"/>
<keyword evidence="6 9" id="KW-0822">Tryptophan biosynthesis</keyword>
<proteinExistence type="inferred from homology"/>
<evidence type="ECO:0000256" key="8">
    <source>
        <dbReference type="ARBA" id="ARBA00023235"/>
    </source>
</evidence>
<dbReference type="Gene3D" id="3.20.20.70">
    <property type="entry name" value="Aldolase class I"/>
    <property type="match status" value="1"/>
</dbReference>
<evidence type="ECO:0000313" key="11">
    <source>
        <dbReference type="EMBL" id="OGK54738.1"/>
    </source>
</evidence>
<dbReference type="GO" id="GO:0000162">
    <property type="term" value="P:L-tryptophan biosynthetic process"/>
    <property type="evidence" value="ECO:0007669"/>
    <property type="project" value="UniProtKB-UniRule"/>
</dbReference>
<dbReference type="InterPro" id="IPR001240">
    <property type="entry name" value="PRAI_dom"/>
</dbReference>
<comment type="pathway">
    <text evidence="2 9">Amino-acid biosynthesis; L-tryptophan biosynthesis; L-tryptophan from chorismate: step 3/5.</text>
</comment>
<dbReference type="Proteomes" id="UP000177418">
    <property type="component" value="Unassembled WGS sequence"/>
</dbReference>
<evidence type="ECO:0000256" key="9">
    <source>
        <dbReference type="HAMAP-Rule" id="MF_00135"/>
    </source>
</evidence>
<keyword evidence="5 9" id="KW-0028">Amino-acid biosynthesis</keyword>
<evidence type="ECO:0000256" key="2">
    <source>
        <dbReference type="ARBA" id="ARBA00004664"/>
    </source>
</evidence>
<comment type="caution">
    <text evidence="11">The sequence shown here is derived from an EMBL/GenBank/DDBJ whole genome shotgun (WGS) entry which is preliminary data.</text>
</comment>
<evidence type="ECO:0000256" key="5">
    <source>
        <dbReference type="ARBA" id="ARBA00022605"/>
    </source>
</evidence>
<dbReference type="InterPro" id="IPR044643">
    <property type="entry name" value="TrpF_fam"/>
</dbReference>
<evidence type="ECO:0000313" key="12">
    <source>
        <dbReference type="Proteomes" id="UP000177418"/>
    </source>
</evidence>
<dbReference type="CDD" id="cd00405">
    <property type="entry name" value="PRAI"/>
    <property type="match status" value="1"/>
</dbReference>
<evidence type="ECO:0000256" key="3">
    <source>
        <dbReference type="ARBA" id="ARBA00012572"/>
    </source>
</evidence>
<keyword evidence="7 9" id="KW-0057">Aromatic amino acid biosynthesis</keyword>
<dbReference type="PANTHER" id="PTHR42894">
    <property type="entry name" value="N-(5'-PHOSPHORIBOSYL)ANTHRANILATE ISOMERASE"/>
    <property type="match status" value="1"/>
</dbReference>
<evidence type="ECO:0000256" key="4">
    <source>
        <dbReference type="ARBA" id="ARBA00022272"/>
    </source>
</evidence>
<comment type="catalytic activity">
    <reaction evidence="1 9">
        <text>N-(5-phospho-beta-D-ribosyl)anthranilate = 1-(2-carboxyphenylamino)-1-deoxy-D-ribulose 5-phosphate</text>
        <dbReference type="Rhea" id="RHEA:21540"/>
        <dbReference type="ChEBI" id="CHEBI:18277"/>
        <dbReference type="ChEBI" id="CHEBI:58613"/>
        <dbReference type="EC" id="5.3.1.24"/>
    </reaction>
</comment>
<name>A0A1F7JGK2_9BACT</name>
<accession>A0A1F7JGK2</accession>
<dbReference type="EMBL" id="MGAV01000013">
    <property type="protein sequence ID" value="OGK54738.1"/>
    <property type="molecule type" value="Genomic_DNA"/>
</dbReference>